<reference evidence="14" key="2">
    <citation type="submission" date="2020-06" db="EMBL/GenBank/DDBJ databases">
        <authorList>
            <person name="Sheffer M."/>
        </authorList>
    </citation>
    <scope>NUCLEOTIDE SEQUENCE</scope>
</reference>
<keyword evidence="3" id="KW-0963">Cytoplasm</keyword>
<feature type="compositionally biased region" description="Low complexity" evidence="10">
    <location>
        <begin position="354"/>
        <end position="368"/>
    </location>
</feature>
<evidence type="ECO:0000256" key="8">
    <source>
        <dbReference type="ARBA" id="ARBA00060781"/>
    </source>
</evidence>
<feature type="domain" description="Tyrosine specific protein phosphatases" evidence="12">
    <location>
        <begin position="569"/>
        <end position="653"/>
    </location>
</feature>
<evidence type="ECO:0000256" key="4">
    <source>
        <dbReference type="ARBA" id="ARBA00022801"/>
    </source>
</evidence>
<feature type="domain" description="CRAL-TRIO" evidence="13">
    <location>
        <begin position="81"/>
        <end position="240"/>
    </location>
</feature>
<gene>
    <name evidence="14" type="ORF">HNY73_000544</name>
</gene>
<reference evidence="14" key="1">
    <citation type="journal article" date="2020" name="bioRxiv">
        <title>Chromosome-level reference genome of the European wasp spider Argiope bruennichi: a resource for studies on range expansion and evolutionary adaptation.</title>
        <authorList>
            <person name="Sheffer M.M."/>
            <person name="Hoppe A."/>
            <person name="Krehenwinkel H."/>
            <person name="Uhl G."/>
            <person name="Kuss A.W."/>
            <person name="Jensen L."/>
            <person name="Jensen C."/>
            <person name="Gillespie R.G."/>
            <person name="Hoff K.J."/>
            <person name="Prost S."/>
        </authorList>
    </citation>
    <scope>NUCLEOTIDE SEQUENCE</scope>
</reference>
<dbReference type="PROSITE" id="PS50056">
    <property type="entry name" value="TYR_PHOSPHATASE_2"/>
    <property type="match status" value="1"/>
</dbReference>
<feature type="region of interest" description="Disordered" evidence="10">
    <location>
        <begin position="296"/>
        <end position="321"/>
    </location>
</feature>
<evidence type="ECO:0000259" key="13">
    <source>
        <dbReference type="PROSITE" id="PS50191"/>
    </source>
</evidence>
<sequence>MIIVAPAMATPLTTDEELAVQQFITVVNELRRSQNVGPLSWSTAVKFMMARKFDTHRALQLYEAHEIIRRKEGLIRFDPNCDPLKSELETGKFTILPTRDSGGAALALFSASKHNPFLTSHNVTLQGVVYQLDVALESFQTQRCGIVFIYNMNDSKYSNFDYELSQKMLTLLKGGYPARLKKVLIVTAPLWFKAPFKILRLFVREKLRDRVYMVNVPQLSLHVPLPSLPQELGGNLQIDHQAWLLHCLKSMANRCGDLFDLVSAPTSPTAALGSFSPLMVCNNGLVVNHFQFASSEGETDESSEHQNSVHEKQNSEDREKEVEVIKEISLTVQDKPVPSCSPLQESVPTEEKSSSTPTSSLSEDSLHSDLNSGMTIEEFIEHLQKKGRRGLHEEYAEIKSKSSDGTFESSRLKSNQSKNRYSDVLCYDHSRVKITCVDSDPCSDYLNANFVDGFCQKNAFISTQGPLPKTFPDFWRMVWEFQVGVIVMTTRTIERSRAKCGQYWPREEETSEDYGSYRVYNEAVEHFSDYTITNLIITDTTSNLFRKAYHMQFTSWPDYGVPHSALAMLGFREKVRDKQKDHVTSMGDKWNGHPNGPPIVVHCSAGIGRTGTFITLDISICRLEATGLIDVRTTVEKIRSQRAHSIQMPDQYVFCHLALLEYALSRGLLQDVDLTGFNDSDSESE</sequence>
<dbReference type="OrthoDB" id="10051650at2759"/>
<feature type="compositionally biased region" description="Basic and acidic residues" evidence="10">
    <location>
        <begin position="302"/>
        <end position="321"/>
    </location>
</feature>
<dbReference type="SMART" id="SM00516">
    <property type="entry name" value="SEC14"/>
    <property type="match status" value="1"/>
</dbReference>
<dbReference type="FunFam" id="3.90.190.10:FF:000026">
    <property type="entry name" value="tyrosine-protein phosphatase non-receptor type 9"/>
    <property type="match status" value="1"/>
</dbReference>
<dbReference type="InterPro" id="IPR016130">
    <property type="entry name" value="Tyr_Pase_AS"/>
</dbReference>
<accession>A0A8T0G2Q8</accession>
<dbReference type="CDD" id="cd14543">
    <property type="entry name" value="PTPc-N9"/>
    <property type="match status" value="1"/>
</dbReference>
<dbReference type="InterPro" id="IPR036865">
    <property type="entry name" value="CRAL-TRIO_dom_sf"/>
</dbReference>
<evidence type="ECO:0000256" key="2">
    <source>
        <dbReference type="ARBA" id="ARBA00013064"/>
    </source>
</evidence>
<name>A0A8T0G2Q8_ARGBR</name>
<dbReference type="InterPro" id="IPR001251">
    <property type="entry name" value="CRAL-TRIO_dom"/>
</dbReference>
<comment type="caution">
    <text evidence="14">The sequence shown here is derived from an EMBL/GenBank/DDBJ whole genome shotgun (WGS) entry which is preliminary data.</text>
</comment>
<feature type="domain" description="Tyrosine-protein phosphatase" evidence="11">
    <location>
        <begin position="391"/>
        <end position="662"/>
    </location>
</feature>
<comment type="subcellular location">
    <subcellularLocation>
        <location evidence="1">Cytoplasm</location>
    </subcellularLocation>
</comment>
<keyword evidence="15" id="KW-1185">Reference proteome</keyword>
<dbReference type="OMA" id="HMLYTAW"/>
<dbReference type="CDD" id="cd00170">
    <property type="entry name" value="SEC14"/>
    <property type="match status" value="1"/>
</dbReference>
<evidence type="ECO:0000259" key="11">
    <source>
        <dbReference type="PROSITE" id="PS50055"/>
    </source>
</evidence>
<dbReference type="PROSITE" id="PS00383">
    <property type="entry name" value="TYR_PHOSPHATASE_1"/>
    <property type="match status" value="1"/>
</dbReference>
<dbReference type="GO" id="GO:0048666">
    <property type="term" value="P:neuron development"/>
    <property type="evidence" value="ECO:0007669"/>
    <property type="project" value="UniProtKB-ARBA"/>
</dbReference>
<dbReference type="PANTHER" id="PTHR19134">
    <property type="entry name" value="RECEPTOR-TYPE TYROSINE-PROTEIN PHOSPHATASE"/>
    <property type="match status" value="1"/>
</dbReference>
<evidence type="ECO:0000256" key="7">
    <source>
        <dbReference type="ARBA" id="ARBA00055430"/>
    </source>
</evidence>
<dbReference type="EMBL" id="JABXBU010000001">
    <property type="protein sequence ID" value="KAF8796129.1"/>
    <property type="molecule type" value="Genomic_DNA"/>
</dbReference>
<dbReference type="SUPFAM" id="SSF46938">
    <property type="entry name" value="CRAL/TRIO N-terminal domain"/>
    <property type="match status" value="1"/>
</dbReference>
<dbReference type="GO" id="GO:0004725">
    <property type="term" value="F:protein tyrosine phosphatase activity"/>
    <property type="evidence" value="ECO:0007669"/>
    <property type="project" value="UniProtKB-EC"/>
</dbReference>
<keyword evidence="6" id="KW-0007">Acetylation</keyword>
<dbReference type="Pfam" id="PF00102">
    <property type="entry name" value="Y_phosphatase"/>
    <property type="match status" value="1"/>
</dbReference>
<evidence type="ECO:0000256" key="6">
    <source>
        <dbReference type="ARBA" id="ARBA00022990"/>
    </source>
</evidence>
<dbReference type="InterPro" id="IPR029021">
    <property type="entry name" value="Prot-tyrosine_phosphatase-like"/>
</dbReference>
<dbReference type="PROSITE" id="PS50055">
    <property type="entry name" value="TYR_PHOSPHATASE_PTP"/>
    <property type="match status" value="1"/>
</dbReference>
<dbReference type="FunFam" id="3.40.525.10:FF:000005">
    <property type="entry name" value="Tyrosine-protein phosphatase non-receptor type 9"/>
    <property type="match status" value="1"/>
</dbReference>
<dbReference type="InterPro" id="IPR000387">
    <property type="entry name" value="Tyr_Pase_dom"/>
</dbReference>
<comment type="similarity">
    <text evidence="8">Belongs to the protein-tyrosine phosphatase family. Non-receptor class 3 subfamily.</text>
</comment>
<dbReference type="SMART" id="SM00404">
    <property type="entry name" value="PTPc_motif"/>
    <property type="match status" value="1"/>
</dbReference>
<dbReference type="EC" id="3.1.3.48" evidence="2"/>
<dbReference type="PROSITE" id="PS50191">
    <property type="entry name" value="CRAL_TRIO"/>
    <property type="match status" value="1"/>
</dbReference>
<dbReference type="PRINTS" id="PR00700">
    <property type="entry name" value="PRTYPHPHTASE"/>
</dbReference>
<dbReference type="Gene3D" id="3.90.190.10">
    <property type="entry name" value="Protein tyrosine phosphatase superfamily"/>
    <property type="match status" value="1"/>
</dbReference>
<dbReference type="AlphaFoldDB" id="A0A8T0G2Q8"/>
<dbReference type="PANTHER" id="PTHR19134:SF534">
    <property type="entry name" value="LD27988P"/>
    <property type="match status" value="1"/>
</dbReference>
<evidence type="ECO:0000259" key="12">
    <source>
        <dbReference type="PROSITE" id="PS50056"/>
    </source>
</evidence>
<feature type="region of interest" description="Disordered" evidence="10">
    <location>
        <begin position="335"/>
        <end position="368"/>
    </location>
</feature>
<evidence type="ECO:0000256" key="9">
    <source>
        <dbReference type="ARBA" id="ARBA00069781"/>
    </source>
</evidence>
<dbReference type="SUPFAM" id="SSF52799">
    <property type="entry name" value="(Phosphotyrosine protein) phosphatases II"/>
    <property type="match status" value="1"/>
</dbReference>
<evidence type="ECO:0000256" key="10">
    <source>
        <dbReference type="SAM" id="MobiDB-lite"/>
    </source>
</evidence>
<dbReference type="SMART" id="SM00194">
    <property type="entry name" value="PTPc"/>
    <property type="match status" value="1"/>
</dbReference>
<evidence type="ECO:0000256" key="3">
    <source>
        <dbReference type="ARBA" id="ARBA00022490"/>
    </source>
</evidence>
<dbReference type="Pfam" id="PF00650">
    <property type="entry name" value="CRAL_TRIO"/>
    <property type="match status" value="1"/>
</dbReference>
<keyword evidence="4" id="KW-0378">Hydrolase</keyword>
<dbReference type="InterPro" id="IPR000242">
    <property type="entry name" value="PTP_cat"/>
</dbReference>
<evidence type="ECO:0000256" key="1">
    <source>
        <dbReference type="ARBA" id="ARBA00004496"/>
    </source>
</evidence>
<dbReference type="GO" id="GO:0005737">
    <property type="term" value="C:cytoplasm"/>
    <property type="evidence" value="ECO:0007669"/>
    <property type="project" value="UniProtKB-SubCell"/>
</dbReference>
<dbReference type="InterPro" id="IPR003595">
    <property type="entry name" value="Tyr_Pase_cat"/>
</dbReference>
<proteinExistence type="inferred from homology"/>
<dbReference type="InterPro" id="IPR036273">
    <property type="entry name" value="CRAL/TRIO_N_dom_sf"/>
</dbReference>
<evidence type="ECO:0000313" key="15">
    <source>
        <dbReference type="Proteomes" id="UP000807504"/>
    </source>
</evidence>
<protein>
    <recommendedName>
        <fullName evidence="9">Tyrosine-protein phosphatase non-receptor type 9</fullName>
        <ecNumber evidence="2">3.1.3.48</ecNumber>
    </recommendedName>
</protein>
<organism evidence="14 15">
    <name type="scientific">Argiope bruennichi</name>
    <name type="common">Wasp spider</name>
    <name type="synonym">Aranea bruennichi</name>
    <dbReference type="NCBI Taxonomy" id="94029"/>
    <lineage>
        <taxon>Eukaryota</taxon>
        <taxon>Metazoa</taxon>
        <taxon>Ecdysozoa</taxon>
        <taxon>Arthropoda</taxon>
        <taxon>Chelicerata</taxon>
        <taxon>Arachnida</taxon>
        <taxon>Araneae</taxon>
        <taxon>Araneomorphae</taxon>
        <taxon>Entelegynae</taxon>
        <taxon>Araneoidea</taxon>
        <taxon>Araneidae</taxon>
        <taxon>Argiope</taxon>
    </lineage>
</organism>
<dbReference type="Proteomes" id="UP000807504">
    <property type="component" value="Unassembled WGS sequence"/>
</dbReference>
<dbReference type="Gene3D" id="3.40.525.10">
    <property type="entry name" value="CRAL-TRIO lipid binding domain"/>
    <property type="match status" value="1"/>
</dbReference>
<comment type="function">
    <text evidence="7">Protein-tyrosine phosphatase that could participate in the transfer of hydrophobic ligands or in functions of the Golgi apparatus.</text>
</comment>
<dbReference type="InterPro" id="IPR050348">
    <property type="entry name" value="Protein-Tyr_Phosphatase"/>
</dbReference>
<dbReference type="SUPFAM" id="SSF52087">
    <property type="entry name" value="CRAL/TRIO domain"/>
    <property type="match status" value="1"/>
</dbReference>
<evidence type="ECO:0000256" key="5">
    <source>
        <dbReference type="ARBA" id="ARBA00022912"/>
    </source>
</evidence>
<keyword evidence="5" id="KW-0904">Protein phosphatase</keyword>
<evidence type="ECO:0000313" key="14">
    <source>
        <dbReference type="EMBL" id="KAF8796129.1"/>
    </source>
</evidence>